<accession>A0A926Z9J9</accession>
<evidence type="ECO:0000313" key="3">
    <source>
        <dbReference type="EMBL" id="MBD2151894.1"/>
    </source>
</evidence>
<sequence length="147" mass="17039">MTNTNFSTNSSLNPTEERILFQGHPAIIGSVPRFLVAIFTVGIGALWYWLQSINTNYLITSQRIVIEIGVLSKQIETIEIYQIDDIQLEKPLSQRLMGTGNMLLLTRDLSAPKLFLERLPLDVRELYEQMRPCIQQSRLRFRVRDEE</sequence>
<name>A0A926Z9J9_9CYAN</name>
<keyword evidence="1" id="KW-0472">Membrane</keyword>
<dbReference type="InterPro" id="IPR005182">
    <property type="entry name" value="YdbS-like_PH"/>
</dbReference>
<keyword evidence="1" id="KW-1133">Transmembrane helix</keyword>
<organism evidence="3 4">
    <name type="scientific">Pseudanabaena cinerea FACHB-1277</name>
    <dbReference type="NCBI Taxonomy" id="2949581"/>
    <lineage>
        <taxon>Bacteria</taxon>
        <taxon>Bacillati</taxon>
        <taxon>Cyanobacteriota</taxon>
        <taxon>Cyanophyceae</taxon>
        <taxon>Pseudanabaenales</taxon>
        <taxon>Pseudanabaenaceae</taxon>
        <taxon>Pseudanabaena</taxon>
        <taxon>Pseudanabaena cinerea</taxon>
    </lineage>
</organism>
<gene>
    <name evidence="3" type="ORF">H6F44_17440</name>
</gene>
<proteinExistence type="predicted"/>
<dbReference type="Pfam" id="PF03703">
    <property type="entry name" value="bPH_2"/>
    <property type="match status" value="1"/>
</dbReference>
<reference evidence="3" key="1">
    <citation type="journal article" date="2015" name="ISME J.">
        <title>Draft Genome Sequence of Streptomyces incarnatus NRRL8089, which Produces the Nucleoside Antibiotic Sinefungin.</title>
        <authorList>
            <person name="Oshima K."/>
            <person name="Hattori M."/>
            <person name="Shimizu H."/>
            <person name="Fukuda K."/>
            <person name="Nemoto M."/>
            <person name="Inagaki K."/>
            <person name="Tamura T."/>
        </authorList>
    </citation>
    <scope>NUCLEOTIDE SEQUENCE</scope>
    <source>
        <strain evidence="3">FACHB-1277</strain>
    </source>
</reference>
<feature type="transmembrane region" description="Helical" evidence="1">
    <location>
        <begin position="31"/>
        <end position="50"/>
    </location>
</feature>
<comment type="caution">
    <text evidence="3">The sequence shown here is derived from an EMBL/GenBank/DDBJ whole genome shotgun (WGS) entry which is preliminary data.</text>
</comment>
<feature type="domain" description="YdbS-like PH" evidence="2">
    <location>
        <begin position="54"/>
        <end position="115"/>
    </location>
</feature>
<evidence type="ECO:0000313" key="4">
    <source>
        <dbReference type="Proteomes" id="UP000631421"/>
    </source>
</evidence>
<keyword evidence="4" id="KW-1185">Reference proteome</keyword>
<reference evidence="3" key="2">
    <citation type="submission" date="2020-08" db="EMBL/GenBank/DDBJ databases">
        <authorList>
            <person name="Chen M."/>
            <person name="Teng W."/>
            <person name="Zhao L."/>
            <person name="Hu C."/>
            <person name="Zhou Y."/>
            <person name="Han B."/>
            <person name="Song L."/>
            <person name="Shu W."/>
        </authorList>
    </citation>
    <scope>NUCLEOTIDE SEQUENCE</scope>
    <source>
        <strain evidence="3">FACHB-1277</strain>
    </source>
</reference>
<dbReference type="RefSeq" id="WP_190352310.1">
    <property type="nucleotide sequence ID" value="NZ_JACJPY010000071.1"/>
</dbReference>
<evidence type="ECO:0000259" key="2">
    <source>
        <dbReference type="Pfam" id="PF03703"/>
    </source>
</evidence>
<dbReference type="Proteomes" id="UP000631421">
    <property type="component" value="Unassembled WGS sequence"/>
</dbReference>
<keyword evidence="1" id="KW-0812">Transmembrane</keyword>
<protein>
    <submittedName>
        <fullName evidence="3">PH domain-containing protein</fullName>
    </submittedName>
</protein>
<evidence type="ECO:0000256" key="1">
    <source>
        <dbReference type="SAM" id="Phobius"/>
    </source>
</evidence>
<dbReference type="EMBL" id="JACJPY010000071">
    <property type="protein sequence ID" value="MBD2151894.1"/>
    <property type="molecule type" value="Genomic_DNA"/>
</dbReference>
<dbReference type="AlphaFoldDB" id="A0A926Z9J9"/>